<protein>
    <submittedName>
        <fullName evidence="1">Uncharacterized protein</fullName>
    </submittedName>
</protein>
<dbReference type="AlphaFoldDB" id="A0A2N7U7N6"/>
<dbReference type="InterPro" id="IPR013325">
    <property type="entry name" value="RNA_pol_sigma_r2"/>
</dbReference>
<sequence length="450" mass="50268">MANPASLPPSPTPGDGSLEALLLGCTEGTKASFDRLAATCLPRMLGLAYLFFEQPHHGEAVCGDMLLLAWRNLDQWDARQPAATWLYTILGSRLYTQLLAIHGSRREVAQRLEGLGLADMGTMSSPTGPRPSGLSGDFLQALAETTPPVTPTERFRNDMETLITAEINQRHSPRTPTGERAYPPLYDPALRHRMLKSRIAFTIKEGFKRRLGGPLENGLLHRWLESKPGSAMLEAQGLPRRSIEAYLDGKLDLEVDTSVLHKGINFPRSFPNRALRRKASNVFIWPGDWDLVLTELAESDRREFITDLWQHRLDLTASHGYARLLAALERGAPVSSHRQGILLNSEARILTYLQRYRLYMEDMSCFGFKASMGSDRLGVAIDRDGNLIKINKGLHRLAMAQVLGIQRVTVRIRAIHQLWWLQKKGRAEGKAALANVESALATLANRQRDV</sequence>
<dbReference type="RefSeq" id="WP_102652344.1">
    <property type="nucleotide sequence ID" value="NZ_PNRF01000012.1"/>
</dbReference>
<evidence type="ECO:0000313" key="1">
    <source>
        <dbReference type="EMBL" id="PMR76440.1"/>
    </source>
</evidence>
<evidence type="ECO:0000313" key="2">
    <source>
        <dbReference type="Proteomes" id="UP000235803"/>
    </source>
</evidence>
<dbReference type="SUPFAM" id="SSF88946">
    <property type="entry name" value="Sigma2 domain of RNA polymerase sigma factors"/>
    <property type="match status" value="1"/>
</dbReference>
<reference evidence="1 2" key="1">
    <citation type="submission" date="2018-01" db="EMBL/GenBank/DDBJ databases">
        <title>Halomonas endophytica sp. nov., isolated from storage liquid in the stems of Populus euphratica.</title>
        <authorList>
            <person name="Chen C."/>
        </authorList>
    </citation>
    <scope>NUCLEOTIDE SEQUENCE [LARGE SCALE GENOMIC DNA]</scope>
    <source>
        <strain evidence="1 2">MC28</strain>
    </source>
</reference>
<dbReference type="GO" id="GO:0003700">
    <property type="term" value="F:DNA-binding transcription factor activity"/>
    <property type="evidence" value="ECO:0007669"/>
    <property type="project" value="InterPro"/>
</dbReference>
<comment type="caution">
    <text evidence="1">The sequence shown here is derived from an EMBL/GenBank/DDBJ whole genome shotgun (WGS) entry which is preliminary data.</text>
</comment>
<gene>
    <name evidence="1" type="ORF">C1H69_05170</name>
</gene>
<dbReference type="Gene3D" id="1.10.1740.10">
    <property type="match status" value="1"/>
</dbReference>
<name>A0A2N7U7N6_9GAMM</name>
<dbReference type="OrthoDB" id="7348468at2"/>
<keyword evidence="2" id="KW-1185">Reference proteome</keyword>
<accession>A0A2N7U7N6</accession>
<dbReference type="Proteomes" id="UP000235803">
    <property type="component" value="Unassembled WGS sequence"/>
</dbReference>
<dbReference type="EMBL" id="PNRF01000012">
    <property type="protein sequence ID" value="PMR76440.1"/>
    <property type="molecule type" value="Genomic_DNA"/>
</dbReference>
<dbReference type="GO" id="GO:0006352">
    <property type="term" value="P:DNA-templated transcription initiation"/>
    <property type="evidence" value="ECO:0007669"/>
    <property type="project" value="InterPro"/>
</dbReference>
<organism evidence="1 2">
    <name type="scientific">Billgrantia endophytica</name>
    <dbReference type="NCBI Taxonomy" id="2033802"/>
    <lineage>
        <taxon>Bacteria</taxon>
        <taxon>Pseudomonadati</taxon>
        <taxon>Pseudomonadota</taxon>
        <taxon>Gammaproteobacteria</taxon>
        <taxon>Oceanospirillales</taxon>
        <taxon>Halomonadaceae</taxon>
        <taxon>Billgrantia</taxon>
    </lineage>
</organism>
<proteinExistence type="predicted"/>